<evidence type="ECO:0000256" key="2">
    <source>
        <dbReference type="SAM" id="MobiDB-lite"/>
    </source>
</evidence>
<dbReference type="Proteomes" id="UP000001307">
    <property type="component" value="Unassembled WGS sequence"/>
</dbReference>
<dbReference type="InterPro" id="IPR050359">
    <property type="entry name" value="bHLH_transcription_factors"/>
</dbReference>
<dbReference type="OrthoDB" id="10011855at2759"/>
<keyword evidence="5" id="KW-1185">Reference proteome</keyword>
<reference evidence="4" key="1">
    <citation type="journal article" date="2010" name="Science">
        <title>Plasticity of animal genome architecture unmasked by rapid evolution of a pelagic tunicate.</title>
        <authorList>
            <person name="Denoeud F."/>
            <person name="Henriet S."/>
            <person name="Mungpakdee S."/>
            <person name="Aury J.M."/>
            <person name="Da Silva C."/>
            <person name="Brinkmann H."/>
            <person name="Mikhaleva J."/>
            <person name="Olsen L.C."/>
            <person name="Jubin C."/>
            <person name="Canestro C."/>
            <person name="Bouquet J.M."/>
            <person name="Danks G."/>
            <person name="Poulain J."/>
            <person name="Campsteijn C."/>
            <person name="Adamski M."/>
            <person name="Cross I."/>
            <person name="Yadetie F."/>
            <person name="Muffato M."/>
            <person name="Louis A."/>
            <person name="Butcher S."/>
            <person name="Tsagkogeorga G."/>
            <person name="Konrad A."/>
            <person name="Singh S."/>
            <person name="Jensen M.F."/>
            <person name="Cong E.H."/>
            <person name="Eikeseth-Otteraa H."/>
            <person name="Noel B."/>
            <person name="Anthouard V."/>
            <person name="Porcel B.M."/>
            <person name="Kachouri-Lafond R."/>
            <person name="Nishino A."/>
            <person name="Ugolini M."/>
            <person name="Chourrout P."/>
            <person name="Nishida H."/>
            <person name="Aasland R."/>
            <person name="Huzurbazar S."/>
            <person name="Westhof E."/>
            <person name="Delsuc F."/>
            <person name="Lehrach H."/>
            <person name="Reinhardt R."/>
            <person name="Weissenbach J."/>
            <person name="Roy S.W."/>
            <person name="Artiguenave F."/>
            <person name="Postlethwait J.H."/>
            <person name="Manak J.R."/>
            <person name="Thompson E.M."/>
            <person name="Jaillon O."/>
            <person name="Du Pasquier L."/>
            <person name="Boudinot P."/>
            <person name="Liberles D.A."/>
            <person name="Volff J.N."/>
            <person name="Philippe H."/>
            <person name="Lenhard B."/>
            <person name="Roest Crollius H."/>
            <person name="Wincker P."/>
            <person name="Chourrout D."/>
        </authorList>
    </citation>
    <scope>NUCLEOTIDE SEQUENCE [LARGE SCALE GENOMIC DNA]</scope>
</reference>
<gene>
    <name evidence="4" type="ORF">GSOID_T00004939001</name>
</gene>
<dbReference type="AlphaFoldDB" id="E4XA19"/>
<dbReference type="SUPFAM" id="SSF47459">
    <property type="entry name" value="HLH, helix-loop-helix DNA-binding domain"/>
    <property type="match status" value="1"/>
</dbReference>
<evidence type="ECO:0000313" key="4">
    <source>
        <dbReference type="EMBL" id="CBY08373.1"/>
    </source>
</evidence>
<dbReference type="InterPro" id="IPR036638">
    <property type="entry name" value="HLH_DNA-bd_sf"/>
</dbReference>
<sequence length="161" mass="18513">MKQREHYTKNNNTKDDSGDELRLKINERERRRMNDLNSALDGLRSVMPYARGPSVRKLSKIASLLLARNYIVQLQSRVRQLEAELHDCKTATQNGNFSHFPLESDSEASVDLLCNFDARKRLQMDSFQFHETKLGANGFDASEERVVKKPRVNFADINTLA</sequence>
<dbReference type="GO" id="GO:0046983">
    <property type="term" value="F:protein dimerization activity"/>
    <property type="evidence" value="ECO:0007669"/>
    <property type="project" value="InterPro"/>
</dbReference>
<dbReference type="InterPro" id="IPR011598">
    <property type="entry name" value="bHLH_dom"/>
</dbReference>
<organism evidence="4">
    <name type="scientific">Oikopleura dioica</name>
    <name type="common">Tunicate</name>
    <dbReference type="NCBI Taxonomy" id="34765"/>
    <lineage>
        <taxon>Eukaryota</taxon>
        <taxon>Metazoa</taxon>
        <taxon>Chordata</taxon>
        <taxon>Tunicata</taxon>
        <taxon>Appendicularia</taxon>
        <taxon>Copelata</taxon>
        <taxon>Oikopleuridae</taxon>
        <taxon>Oikopleura</taxon>
    </lineage>
</organism>
<dbReference type="EMBL" id="FN653031">
    <property type="protein sequence ID" value="CBY08373.1"/>
    <property type="molecule type" value="Genomic_DNA"/>
</dbReference>
<dbReference type="GO" id="GO:0000981">
    <property type="term" value="F:DNA-binding transcription factor activity, RNA polymerase II-specific"/>
    <property type="evidence" value="ECO:0007669"/>
    <property type="project" value="TreeGrafter"/>
</dbReference>
<dbReference type="GO" id="GO:0061564">
    <property type="term" value="P:axon development"/>
    <property type="evidence" value="ECO:0007669"/>
    <property type="project" value="TreeGrafter"/>
</dbReference>
<feature type="domain" description="BHLH" evidence="3">
    <location>
        <begin position="20"/>
        <end position="74"/>
    </location>
</feature>
<dbReference type="Gene3D" id="4.10.280.10">
    <property type="entry name" value="Helix-loop-helix DNA-binding domain"/>
    <property type="match status" value="1"/>
</dbReference>
<dbReference type="GO" id="GO:0070888">
    <property type="term" value="F:E-box binding"/>
    <property type="evidence" value="ECO:0007669"/>
    <property type="project" value="TreeGrafter"/>
</dbReference>
<name>E4XA19_OIKDI</name>
<protein>
    <recommendedName>
        <fullName evidence="3">BHLH domain-containing protein</fullName>
    </recommendedName>
</protein>
<dbReference type="PANTHER" id="PTHR19290">
    <property type="entry name" value="BASIC HELIX-LOOP-HELIX PROTEIN NEUROGENIN-RELATED"/>
    <property type="match status" value="1"/>
</dbReference>
<dbReference type="PROSITE" id="PS50888">
    <property type="entry name" value="BHLH"/>
    <property type="match status" value="1"/>
</dbReference>
<feature type="coiled-coil region" evidence="1">
    <location>
        <begin position="26"/>
        <end position="91"/>
    </location>
</feature>
<dbReference type="GO" id="GO:0045944">
    <property type="term" value="P:positive regulation of transcription by RNA polymerase II"/>
    <property type="evidence" value="ECO:0007669"/>
    <property type="project" value="TreeGrafter"/>
</dbReference>
<dbReference type="GO" id="GO:0007423">
    <property type="term" value="P:sensory organ development"/>
    <property type="evidence" value="ECO:0007669"/>
    <property type="project" value="TreeGrafter"/>
</dbReference>
<dbReference type="SMART" id="SM00353">
    <property type="entry name" value="HLH"/>
    <property type="match status" value="1"/>
</dbReference>
<evidence type="ECO:0000313" key="5">
    <source>
        <dbReference type="Proteomes" id="UP000001307"/>
    </source>
</evidence>
<accession>E4XA19</accession>
<feature type="region of interest" description="Disordered" evidence="2">
    <location>
        <begin position="1"/>
        <end position="21"/>
    </location>
</feature>
<dbReference type="CDD" id="cd11429">
    <property type="entry name" value="bHLH_TS_OLIG"/>
    <property type="match status" value="1"/>
</dbReference>
<dbReference type="GO" id="GO:0005634">
    <property type="term" value="C:nucleus"/>
    <property type="evidence" value="ECO:0007669"/>
    <property type="project" value="TreeGrafter"/>
</dbReference>
<dbReference type="Pfam" id="PF00010">
    <property type="entry name" value="HLH"/>
    <property type="match status" value="1"/>
</dbReference>
<dbReference type="PANTHER" id="PTHR19290:SF164">
    <property type="entry name" value="BHLH DOMAIN-CONTAINING PROTEIN"/>
    <property type="match status" value="1"/>
</dbReference>
<keyword evidence="1" id="KW-0175">Coiled coil</keyword>
<proteinExistence type="predicted"/>
<evidence type="ECO:0000259" key="3">
    <source>
        <dbReference type="PROSITE" id="PS50888"/>
    </source>
</evidence>
<dbReference type="InParanoid" id="E4XA19"/>
<evidence type="ECO:0000256" key="1">
    <source>
        <dbReference type="SAM" id="Coils"/>
    </source>
</evidence>